<organism evidence="1 2">
    <name type="scientific">Dryococelus australis</name>
    <dbReference type="NCBI Taxonomy" id="614101"/>
    <lineage>
        <taxon>Eukaryota</taxon>
        <taxon>Metazoa</taxon>
        <taxon>Ecdysozoa</taxon>
        <taxon>Arthropoda</taxon>
        <taxon>Hexapoda</taxon>
        <taxon>Insecta</taxon>
        <taxon>Pterygota</taxon>
        <taxon>Neoptera</taxon>
        <taxon>Polyneoptera</taxon>
        <taxon>Phasmatodea</taxon>
        <taxon>Verophasmatodea</taxon>
        <taxon>Anareolatae</taxon>
        <taxon>Phasmatidae</taxon>
        <taxon>Eurycanthinae</taxon>
        <taxon>Dryococelus</taxon>
    </lineage>
</organism>
<gene>
    <name evidence="1" type="ORF">PR048_025832</name>
</gene>
<proteinExistence type="predicted"/>
<sequence length="86" mass="10266">MAKSFGDDKLANIFETVSLLHQNVSRRTAKISKQLDAQLIKKLRKKNYLIVISYQCKRLRYLQCPCVSCREVWRIFQMFVHSDRRC</sequence>
<dbReference type="Proteomes" id="UP001159363">
    <property type="component" value="Chromosome 10"/>
</dbReference>
<accession>A0ABQ9GJP1</accession>
<protein>
    <submittedName>
        <fullName evidence="1">Uncharacterized protein</fullName>
    </submittedName>
</protein>
<evidence type="ECO:0000313" key="2">
    <source>
        <dbReference type="Proteomes" id="UP001159363"/>
    </source>
</evidence>
<keyword evidence="2" id="KW-1185">Reference proteome</keyword>
<name>A0ABQ9GJP1_9NEOP</name>
<reference evidence="1 2" key="1">
    <citation type="submission" date="2023-02" db="EMBL/GenBank/DDBJ databases">
        <title>LHISI_Scaffold_Assembly.</title>
        <authorList>
            <person name="Stuart O.P."/>
            <person name="Cleave R."/>
            <person name="Magrath M.J.L."/>
            <person name="Mikheyev A.S."/>
        </authorList>
    </citation>
    <scope>NUCLEOTIDE SEQUENCE [LARGE SCALE GENOMIC DNA]</scope>
    <source>
        <strain evidence="1">Daus_M_001</strain>
        <tissue evidence="1">Leg muscle</tissue>
    </source>
</reference>
<dbReference type="EMBL" id="JARBHB010000011">
    <property type="protein sequence ID" value="KAJ8872230.1"/>
    <property type="molecule type" value="Genomic_DNA"/>
</dbReference>
<evidence type="ECO:0000313" key="1">
    <source>
        <dbReference type="EMBL" id="KAJ8872230.1"/>
    </source>
</evidence>
<comment type="caution">
    <text evidence="1">The sequence shown here is derived from an EMBL/GenBank/DDBJ whole genome shotgun (WGS) entry which is preliminary data.</text>
</comment>